<gene>
    <name evidence="7" type="ORF">EH243_15630</name>
</gene>
<evidence type="ECO:0000259" key="6">
    <source>
        <dbReference type="PROSITE" id="PS50112"/>
    </source>
</evidence>
<dbReference type="Gene3D" id="3.30.450.20">
    <property type="entry name" value="PAS domain"/>
    <property type="match status" value="1"/>
</dbReference>
<evidence type="ECO:0000256" key="4">
    <source>
        <dbReference type="ARBA" id="ARBA00023163"/>
    </source>
</evidence>
<name>A0A430KMU3_9GAMM</name>
<dbReference type="Proteomes" id="UP000283087">
    <property type="component" value="Unassembled WGS sequence"/>
</dbReference>
<dbReference type="GO" id="GO:0043565">
    <property type="term" value="F:sequence-specific DNA binding"/>
    <property type="evidence" value="ECO:0007669"/>
    <property type="project" value="InterPro"/>
</dbReference>
<dbReference type="PROSITE" id="PS00676">
    <property type="entry name" value="SIGMA54_INTERACT_2"/>
    <property type="match status" value="1"/>
</dbReference>
<dbReference type="PRINTS" id="PR01590">
    <property type="entry name" value="HTHFIS"/>
</dbReference>
<dbReference type="SMART" id="SM00382">
    <property type="entry name" value="AAA"/>
    <property type="match status" value="1"/>
</dbReference>
<dbReference type="Pfam" id="PF25601">
    <property type="entry name" value="AAA_lid_14"/>
    <property type="match status" value="1"/>
</dbReference>
<dbReference type="InterPro" id="IPR058031">
    <property type="entry name" value="AAA_lid_NorR"/>
</dbReference>
<dbReference type="Pfam" id="PF00989">
    <property type="entry name" value="PAS"/>
    <property type="match status" value="1"/>
</dbReference>
<dbReference type="Gene3D" id="1.10.10.60">
    <property type="entry name" value="Homeodomain-like"/>
    <property type="match status" value="1"/>
</dbReference>
<dbReference type="InterPro" id="IPR009057">
    <property type="entry name" value="Homeodomain-like_sf"/>
</dbReference>
<dbReference type="Gene3D" id="3.40.50.300">
    <property type="entry name" value="P-loop containing nucleotide triphosphate hydrolases"/>
    <property type="match status" value="1"/>
</dbReference>
<dbReference type="Gene3D" id="1.10.8.60">
    <property type="match status" value="1"/>
</dbReference>
<dbReference type="AlphaFoldDB" id="A0A430KMU3"/>
<dbReference type="InterPro" id="IPR027417">
    <property type="entry name" value="P-loop_NTPase"/>
</dbReference>
<dbReference type="OrthoDB" id="9804019at2"/>
<dbReference type="Pfam" id="PF02954">
    <property type="entry name" value="HTH_8"/>
    <property type="match status" value="1"/>
</dbReference>
<reference evidence="7 8" key="1">
    <citation type="submission" date="2018-11" db="EMBL/GenBank/DDBJ databases">
        <title>The draft genome sequence of Amphritea opalescens ANRC-JH13T.</title>
        <authorList>
            <person name="Fang Z."/>
            <person name="Zhang Y."/>
            <person name="Han X."/>
        </authorList>
    </citation>
    <scope>NUCLEOTIDE SEQUENCE [LARGE SCALE GENOMIC DNA]</scope>
    <source>
        <strain evidence="7 8">ANRC-JH13</strain>
    </source>
</reference>
<dbReference type="EMBL" id="RQXW01000017">
    <property type="protein sequence ID" value="RTE64808.1"/>
    <property type="molecule type" value="Genomic_DNA"/>
</dbReference>
<keyword evidence="2" id="KW-0067">ATP-binding</keyword>
<dbReference type="GO" id="GO:0005524">
    <property type="term" value="F:ATP binding"/>
    <property type="evidence" value="ECO:0007669"/>
    <property type="project" value="UniProtKB-KW"/>
</dbReference>
<dbReference type="PROSITE" id="PS50045">
    <property type="entry name" value="SIGMA54_INTERACT_4"/>
    <property type="match status" value="1"/>
</dbReference>
<proteinExistence type="predicted"/>
<evidence type="ECO:0000256" key="3">
    <source>
        <dbReference type="ARBA" id="ARBA00023015"/>
    </source>
</evidence>
<dbReference type="InterPro" id="IPR035965">
    <property type="entry name" value="PAS-like_dom_sf"/>
</dbReference>
<dbReference type="GO" id="GO:0006355">
    <property type="term" value="P:regulation of DNA-templated transcription"/>
    <property type="evidence" value="ECO:0007669"/>
    <property type="project" value="InterPro"/>
</dbReference>
<accession>A0A430KMU3</accession>
<keyword evidence="4" id="KW-0804">Transcription</keyword>
<dbReference type="InterPro" id="IPR002197">
    <property type="entry name" value="HTH_Fis"/>
</dbReference>
<dbReference type="SUPFAM" id="SSF46689">
    <property type="entry name" value="Homeodomain-like"/>
    <property type="match status" value="1"/>
</dbReference>
<keyword evidence="1" id="KW-0547">Nucleotide-binding</keyword>
<dbReference type="RefSeq" id="WP_126159600.1">
    <property type="nucleotide sequence ID" value="NZ_RQXW01000017.1"/>
</dbReference>
<dbReference type="PROSITE" id="PS00675">
    <property type="entry name" value="SIGMA54_INTERACT_1"/>
    <property type="match status" value="1"/>
</dbReference>
<organism evidence="7 8">
    <name type="scientific">Amphritea opalescens</name>
    <dbReference type="NCBI Taxonomy" id="2490544"/>
    <lineage>
        <taxon>Bacteria</taxon>
        <taxon>Pseudomonadati</taxon>
        <taxon>Pseudomonadota</taxon>
        <taxon>Gammaproteobacteria</taxon>
        <taxon>Oceanospirillales</taxon>
        <taxon>Oceanospirillaceae</taxon>
        <taxon>Amphritea</taxon>
    </lineage>
</organism>
<feature type="domain" description="PAS" evidence="6">
    <location>
        <begin position="8"/>
        <end position="56"/>
    </location>
</feature>
<dbReference type="InterPro" id="IPR002078">
    <property type="entry name" value="Sigma_54_int"/>
</dbReference>
<dbReference type="PANTHER" id="PTHR32071">
    <property type="entry name" value="TRANSCRIPTIONAL REGULATORY PROTEIN"/>
    <property type="match status" value="1"/>
</dbReference>
<comment type="caution">
    <text evidence="7">The sequence shown here is derived from an EMBL/GenBank/DDBJ whole genome shotgun (WGS) entry which is preliminary data.</text>
</comment>
<keyword evidence="8" id="KW-1185">Reference proteome</keyword>
<dbReference type="InterPro" id="IPR013767">
    <property type="entry name" value="PAS_fold"/>
</dbReference>
<dbReference type="InterPro" id="IPR025943">
    <property type="entry name" value="Sigma_54_int_dom_ATP-bd_2"/>
</dbReference>
<evidence type="ECO:0000256" key="2">
    <source>
        <dbReference type="ARBA" id="ARBA00022840"/>
    </source>
</evidence>
<protein>
    <submittedName>
        <fullName evidence="7">PAS domain-containing protein</fullName>
    </submittedName>
</protein>
<keyword evidence="3" id="KW-0805">Transcription regulation</keyword>
<dbReference type="PANTHER" id="PTHR32071:SF57">
    <property type="entry name" value="C4-DICARBOXYLATE TRANSPORT TRANSCRIPTIONAL REGULATORY PROTEIN DCTD"/>
    <property type="match status" value="1"/>
</dbReference>
<dbReference type="PROSITE" id="PS50112">
    <property type="entry name" value="PAS"/>
    <property type="match status" value="1"/>
</dbReference>
<dbReference type="FunFam" id="3.40.50.300:FF:000006">
    <property type="entry name" value="DNA-binding transcriptional regulator NtrC"/>
    <property type="match status" value="1"/>
</dbReference>
<evidence type="ECO:0000256" key="1">
    <source>
        <dbReference type="ARBA" id="ARBA00022741"/>
    </source>
</evidence>
<feature type="domain" description="Sigma-54 factor interaction" evidence="5">
    <location>
        <begin position="149"/>
        <end position="379"/>
    </location>
</feature>
<dbReference type="InterPro" id="IPR000014">
    <property type="entry name" value="PAS"/>
</dbReference>
<dbReference type="SMART" id="SM00091">
    <property type="entry name" value="PAS"/>
    <property type="match status" value="1"/>
</dbReference>
<dbReference type="InterPro" id="IPR003593">
    <property type="entry name" value="AAA+_ATPase"/>
</dbReference>
<evidence type="ECO:0000259" key="5">
    <source>
        <dbReference type="PROSITE" id="PS50045"/>
    </source>
</evidence>
<dbReference type="InterPro" id="IPR025662">
    <property type="entry name" value="Sigma_54_int_dom_ATP-bd_1"/>
</dbReference>
<sequence length="464" mass="52258">MDISLNRDLDSLNLALDALDEWVVVVDHEANIQFINQPYAQFLGIKREDAYGHKVVDVIENTRMHSVLKSGKKELSKLQKIRGRHMIANRYPIRRGGEVIGAIGFVVYHDTHQWQQINTQIKALVSDLDYYRRALDKEQTGAHYHINDLIGRSPAIQNVNEKIKKVAGGDASVLIRGESGTGKELYAHALHLLSERSKGPFIKINCAAIPEHLLESELFGYAEGAFTGAKRGGKQGKFQLANKGTLFLDEIGDMPLSMQAKLLRVLQDREIEAVGSNRLVKIDVRLVTATHQPLEKLVEVNEFREDLYYRINVVSVELPPLRDRREDIPALAEHFLTRLAGRTGRRAPKLTVDALTRMLEYAWPGNVREMENAIESAFYLSQGYKISLQALPAALTDGIELIDQHLEQGTLKERLALAEKEILEQTLVACKGNRQRAAKVLGIGKTTIYDKLVRYQLTGESFDH</sequence>
<dbReference type="SUPFAM" id="SSF55785">
    <property type="entry name" value="PYP-like sensor domain (PAS domain)"/>
    <property type="match status" value="1"/>
</dbReference>
<dbReference type="CDD" id="cd00009">
    <property type="entry name" value="AAA"/>
    <property type="match status" value="1"/>
</dbReference>
<dbReference type="Pfam" id="PF00158">
    <property type="entry name" value="Sigma54_activat"/>
    <property type="match status" value="1"/>
</dbReference>
<dbReference type="SUPFAM" id="SSF52540">
    <property type="entry name" value="P-loop containing nucleoside triphosphate hydrolases"/>
    <property type="match status" value="1"/>
</dbReference>
<evidence type="ECO:0000313" key="8">
    <source>
        <dbReference type="Proteomes" id="UP000283087"/>
    </source>
</evidence>
<evidence type="ECO:0000313" key="7">
    <source>
        <dbReference type="EMBL" id="RTE64808.1"/>
    </source>
</evidence>
<dbReference type="CDD" id="cd00130">
    <property type="entry name" value="PAS"/>
    <property type="match status" value="1"/>
</dbReference>